<dbReference type="RefSeq" id="WP_068591811.1">
    <property type="nucleotide sequence ID" value="NZ_LRXL01000037.1"/>
</dbReference>
<dbReference type="EMBL" id="LRXL01000037">
    <property type="protein sequence ID" value="OAB78629.1"/>
    <property type="molecule type" value="Genomic_DNA"/>
</dbReference>
<dbReference type="InterPro" id="IPR050114">
    <property type="entry name" value="UPF0173_UPF0282_UlaG_hydrolase"/>
</dbReference>
<dbReference type="PROSITE" id="PS51257">
    <property type="entry name" value="PROKAR_LIPOPROTEIN"/>
    <property type="match status" value="1"/>
</dbReference>
<dbReference type="Pfam" id="PF13483">
    <property type="entry name" value="Lactamase_B_3"/>
    <property type="match status" value="1"/>
</dbReference>
<dbReference type="PANTHER" id="PTHR43546">
    <property type="entry name" value="UPF0173 METAL-DEPENDENT HYDROLASE MJ1163-RELATED"/>
    <property type="match status" value="1"/>
</dbReference>
<dbReference type="OrthoDB" id="9789133at2"/>
<dbReference type="STRING" id="1763537.ULVI_08560"/>
<protein>
    <submittedName>
        <fullName evidence="1">MBL fold metallo-hydrolase</fullName>
    </submittedName>
</protein>
<sequence>MKKVLYFAAVALMLLGCNSKKDKNASENDDVATVTSDTEDTSMEVADFNITPISHATMVLEWEGKTIYVDPVGGAEAFAGMESPDLILISDIHGDHLNAETVTAVIADGTGIIAPKAVADKLPEELQSVTTILNNGANTNMKGFDGFTFEAIPMYNLREEALKFHEKGRGNGYIIEKDGMRVYISGDTEDIPEMRNLNDIDVAFVCMNLPYTMTVESAADGVLAFKPAKIYPYHYRGTDGLSDVSKFKELVNNGDTNIEVIQLDWYPEKE</sequence>
<dbReference type="PANTHER" id="PTHR43546:SF3">
    <property type="entry name" value="UPF0173 METAL-DEPENDENT HYDROLASE MJ1163"/>
    <property type="match status" value="1"/>
</dbReference>
<dbReference type="InterPro" id="IPR036866">
    <property type="entry name" value="RibonucZ/Hydroxyglut_hydro"/>
</dbReference>
<comment type="caution">
    <text evidence="1">The sequence shown here is derived from an EMBL/GenBank/DDBJ whole genome shotgun (WGS) entry which is preliminary data.</text>
</comment>
<reference evidence="1 2" key="1">
    <citation type="submission" date="2016-02" db="EMBL/GenBank/DDBJ databases">
        <title>Ulvibacter sp. LPB0005, isolated from Thais luteostoma.</title>
        <authorList>
            <person name="Shin S.-K."/>
            <person name="Yi H."/>
        </authorList>
    </citation>
    <scope>NUCLEOTIDE SEQUENCE [LARGE SCALE GENOMIC DNA]</scope>
    <source>
        <strain evidence="1 2">LPB0005</strain>
    </source>
</reference>
<dbReference type="Gene3D" id="3.60.15.10">
    <property type="entry name" value="Ribonuclease Z/Hydroxyacylglutathione hydrolase-like"/>
    <property type="match status" value="1"/>
</dbReference>
<evidence type="ECO:0000313" key="2">
    <source>
        <dbReference type="Proteomes" id="UP000077013"/>
    </source>
</evidence>
<organism evidence="1 2">
    <name type="scientific">Cochleicola gelatinilyticus</name>
    <dbReference type="NCBI Taxonomy" id="1763537"/>
    <lineage>
        <taxon>Bacteria</taxon>
        <taxon>Pseudomonadati</taxon>
        <taxon>Bacteroidota</taxon>
        <taxon>Flavobacteriia</taxon>
        <taxon>Flavobacteriales</taxon>
        <taxon>Flavobacteriaceae</taxon>
        <taxon>Cochleicola</taxon>
    </lineage>
</organism>
<accession>A0A167HI13</accession>
<name>A0A167HI13_9FLAO</name>
<keyword evidence="1" id="KW-0378">Hydrolase</keyword>
<dbReference type="SUPFAM" id="SSF56281">
    <property type="entry name" value="Metallo-hydrolase/oxidoreductase"/>
    <property type="match status" value="1"/>
</dbReference>
<dbReference type="Proteomes" id="UP000077013">
    <property type="component" value="Unassembled WGS sequence"/>
</dbReference>
<dbReference type="GO" id="GO:0016787">
    <property type="term" value="F:hydrolase activity"/>
    <property type="evidence" value="ECO:0007669"/>
    <property type="project" value="UniProtKB-KW"/>
</dbReference>
<evidence type="ECO:0000313" key="1">
    <source>
        <dbReference type="EMBL" id="OAB78629.1"/>
    </source>
</evidence>
<proteinExistence type="predicted"/>
<gene>
    <name evidence="1" type="ORF">ULVI_08560</name>
</gene>
<keyword evidence="2" id="KW-1185">Reference proteome</keyword>
<dbReference type="AlphaFoldDB" id="A0A167HI13"/>